<accession>A0ABP0AWK2</accession>
<feature type="compositionally biased region" description="Polar residues" evidence="7">
    <location>
        <begin position="63"/>
        <end position="72"/>
    </location>
</feature>
<feature type="compositionally biased region" description="Polar residues" evidence="7">
    <location>
        <begin position="24"/>
        <end position="34"/>
    </location>
</feature>
<organism evidence="8 9">
    <name type="scientific">Sporothrix curviconia</name>
    <dbReference type="NCBI Taxonomy" id="1260050"/>
    <lineage>
        <taxon>Eukaryota</taxon>
        <taxon>Fungi</taxon>
        <taxon>Dikarya</taxon>
        <taxon>Ascomycota</taxon>
        <taxon>Pezizomycotina</taxon>
        <taxon>Sordariomycetes</taxon>
        <taxon>Sordariomycetidae</taxon>
        <taxon>Ophiostomatales</taxon>
        <taxon>Ophiostomataceae</taxon>
        <taxon>Sporothrix</taxon>
    </lineage>
</organism>
<comment type="caution">
    <text evidence="8">The sequence shown here is derived from an EMBL/GenBank/DDBJ whole genome shotgun (WGS) entry which is preliminary data.</text>
</comment>
<evidence type="ECO:0000256" key="3">
    <source>
        <dbReference type="ARBA" id="ARBA00022692"/>
    </source>
</evidence>
<reference evidence="8 9" key="1">
    <citation type="submission" date="2024-01" db="EMBL/GenBank/DDBJ databases">
        <authorList>
            <person name="Allen C."/>
            <person name="Tagirdzhanova G."/>
        </authorList>
    </citation>
    <scope>NUCLEOTIDE SEQUENCE [LARGE SCALE GENOMIC DNA]</scope>
</reference>
<sequence length="335" mass="37436">MTVGLLCRAFLRTQPLRLPPPARNLTQLTYSNPQPLQPFRFRLHNNYNRPPQQQRSRRTQTTKAEQPPQTEPKQLHEPHTTKAEALPETEAHKSLPLPGPAKDDPIPISSNVAPLPLWQRLGPLTWAADSYGRAQRRRPYWTQLISALVIAFCADMSVQRMNRGEPYDPKRTLRSLTIGAISAIPGYKWFVFLAHNFNYSSRALSLITKVSINQIVFTPLFNTYFFGMQAILAGETLEASWARVQQTVPVSVANSLKVWPAVTAFSFTFVPLEYRSIFSGAFAVGWQTYLMFLNRKAEDNRHDSGEAEAGDALPATSTTVSITAPGVATTLAAKS</sequence>
<comment type="subcellular location">
    <subcellularLocation>
        <location evidence="1">Membrane</location>
        <topology evidence="1">Multi-pass membrane protein</topology>
    </subcellularLocation>
</comment>
<dbReference type="Pfam" id="PF04117">
    <property type="entry name" value="Mpv17_PMP22"/>
    <property type="match status" value="1"/>
</dbReference>
<keyword evidence="3" id="KW-0812">Transmembrane</keyword>
<keyword evidence="4" id="KW-1133">Transmembrane helix</keyword>
<dbReference type="PANTHER" id="PTHR11266">
    <property type="entry name" value="PEROXISOMAL MEMBRANE PROTEIN 2, PXMP2 MPV17"/>
    <property type="match status" value="1"/>
</dbReference>
<dbReference type="InterPro" id="IPR007248">
    <property type="entry name" value="Mpv17_PMP22"/>
</dbReference>
<keyword evidence="9" id="KW-1185">Reference proteome</keyword>
<evidence type="ECO:0000256" key="7">
    <source>
        <dbReference type="SAM" id="MobiDB-lite"/>
    </source>
</evidence>
<dbReference type="EMBL" id="CAWUHB010000004">
    <property type="protein sequence ID" value="CAK7211643.1"/>
    <property type="molecule type" value="Genomic_DNA"/>
</dbReference>
<protein>
    <submittedName>
        <fullName evidence="8">Uncharacterized protein</fullName>
    </submittedName>
</protein>
<evidence type="ECO:0000256" key="1">
    <source>
        <dbReference type="ARBA" id="ARBA00004141"/>
    </source>
</evidence>
<evidence type="ECO:0000256" key="2">
    <source>
        <dbReference type="ARBA" id="ARBA00006824"/>
    </source>
</evidence>
<evidence type="ECO:0000313" key="9">
    <source>
        <dbReference type="Proteomes" id="UP001642405"/>
    </source>
</evidence>
<dbReference type="Proteomes" id="UP001642405">
    <property type="component" value="Unassembled WGS sequence"/>
</dbReference>
<evidence type="ECO:0000256" key="5">
    <source>
        <dbReference type="ARBA" id="ARBA00023136"/>
    </source>
</evidence>
<gene>
    <name evidence="8" type="ORF">SCUCBS95973_001184</name>
</gene>
<evidence type="ECO:0000256" key="4">
    <source>
        <dbReference type="ARBA" id="ARBA00022989"/>
    </source>
</evidence>
<comment type="similarity">
    <text evidence="2 6">Belongs to the peroxisomal membrane protein PXMP2/4 family.</text>
</comment>
<feature type="region of interest" description="Disordered" evidence="7">
    <location>
        <begin position="17"/>
        <end position="80"/>
    </location>
</feature>
<evidence type="ECO:0000256" key="6">
    <source>
        <dbReference type="RuleBase" id="RU363053"/>
    </source>
</evidence>
<keyword evidence="5" id="KW-0472">Membrane</keyword>
<evidence type="ECO:0000313" key="8">
    <source>
        <dbReference type="EMBL" id="CAK7211643.1"/>
    </source>
</evidence>
<dbReference type="PANTHER" id="PTHR11266:SF113">
    <property type="entry name" value="MEMBRANE PROTEIN, MPV17_PMP22 FAMILY, PUTATIVE (AFU_ORTHOLOGUE AFUA_1G13840)-RELATED"/>
    <property type="match status" value="1"/>
</dbReference>
<proteinExistence type="inferred from homology"/>
<name>A0ABP0AWK2_9PEZI</name>